<proteinExistence type="predicted"/>
<accession>A0A0E9TGK4</accession>
<name>A0A0E9TGK4_ANGAN</name>
<reference evidence="1" key="2">
    <citation type="journal article" date="2015" name="Fish Shellfish Immunol.">
        <title>Early steps in the European eel (Anguilla anguilla)-Vibrio vulnificus interaction in the gills: Role of the RtxA13 toxin.</title>
        <authorList>
            <person name="Callol A."/>
            <person name="Pajuelo D."/>
            <person name="Ebbesson L."/>
            <person name="Teles M."/>
            <person name="MacKenzie S."/>
            <person name="Amaro C."/>
        </authorList>
    </citation>
    <scope>NUCLEOTIDE SEQUENCE</scope>
</reference>
<dbReference type="EMBL" id="GBXM01055980">
    <property type="protein sequence ID" value="JAH52597.1"/>
    <property type="molecule type" value="Transcribed_RNA"/>
</dbReference>
<sequence length="22" mass="2550">MTIFIIYQSRQVSWSLFSSAAN</sequence>
<evidence type="ECO:0000313" key="1">
    <source>
        <dbReference type="EMBL" id="JAH52597.1"/>
    </source>
</evidence>
<dbReference type="AlphaFoldDB" id="A0A0E9TGK4"/>
<reference evidence="1" key="1">
    <citation type="submission" date="2014-11" db="EMBL/GenBank/DDBJ databases">
        <authorList>
            <person name="Amaro Gonzalez C."/>
        </authorList>
    </citation>
    <scope>NUCLEOTIDE SEQUENCE</scope>
</reference>
<organism evidence="1">
    <name type="scientific">Anguilla anguilla</name>
    <name type="common">European freshwater eel</name>
    <name type="synonym">Muraena anguilla</name>
    <dbReference type="NCBI Taxonomy" id="7936"/>
    <lineage>
        <taxon>Eukaryota</taxon>
        <taxon>Metazoa</taxon>
        <taxon>Chordata</taxon>
        <taxon>Craniata</taxon>
        <taxon>Vertebrata</taxon>
        <taxon>Euteleostomi</taxon>
        <taxon>Actinopterygii</taxon>
        <taxon>Neopterygii</taxon>
        <taxon>Teleostei</taxon>
        <taxon>Anguilliformes</taxon>
        <taxon>Anguillidae</taxon>
        <taxon>Anguilla</taxon>
    </lineage>
</organism>
<protein>
    <submittedName>
        <fullName evidence="1">Uncharacterized protein</fullName>
    </submittedName>
</protein>